<evidence type="ECO:0000313" key="2">
    <source>
        <dbReference type="Proteomes" id="UP000693738"/>
    </source>
</evidence>
<dbReference type="Proteomes" id="UP000693738">
    <property type="component" value="Unassembled WGS sequence"/>
</dbReference>
<reference evidence="1" key="1">
    <citation type="submission" date="2021-05" db="EMBL/GenBank/DDBJ databases">
        <authorList>
            <person name="Khan N."/>
        </authorList>
    </citation>
    <scope>NUCLEOTIDE SEQUENCE</scope>
</reference>
<gene>
    <name evidence="1" type="ORF">FEQUK3_LOCUS8815</name>
</gene>
<accession>A0A8J2IVR2</accession>
<sequence length="87" mass="9876">MSFNNQLARLFDQMEQNGVDPDTIDNFSEQIRSTQSQGQAIRGLLETMLGEMKRDFPNRGKSPAMAEEWTGKFSAMFAVAEEITKKK</sequence>
<dbReference type="EMBL" id="CAJSTJ010000152">
    <property type="protein sequence ID" value="CAG7563101.1"/>
    <property type="molecule type" value="Genomic_DNA"/>
</dbReference>
<evidence type="ECO:0000313" key="1">
    <source>
        <dbReference type="EMBL" id="CAG7563101.1"/>
    </source>
</evidence>
<organism evidence="1 2">
    <name type="scientific">Fusarium equiseti</name>
    <name type="common">Fusarium scirpi</name>
    <dbReference type="NCBI Taxonomy" id="61235"/>
    <lineage>
        <taxon>Eukaryota</taxon>
        <taxon>Fungi</taxon>
        <taxon>Dikarya</taxon>
        <taxon>Ascomycota</taxon>
        <taxon>Pezizomycotina</taxon>
        <taxon>Sordariomycetes</taxon>
        <taxon>Hypocreomycetidae</taxon>
        <taxon>Hypocreales</taxon>
        <taxon>Nectriaceae</taxon>
        <taxon>Fusarium</taxon>
        <taxon>Fusarium incarnatum-equiseti species complex</taxon>
    </lineage>
</organism>
<protein>
    <submittedName>
        <fullName evidence="1">Uncharacterized protein</fullName>
    </submittedName>
</protein>
<comment type="caution">
    <text evidence="1">The sequence shown here is derived from an EMBL/GenBank/DDBJ whole genome shotgun (WGS) entry which is preliminary data.</text>
</comment>
<name>A0A8J2IVR2_FUSEQ</name>
<proteinExistence type="predicted"/>
<dbReference type="AlphaFoldDB" id="A0A8J2IVR2"/>